<name>A0A9D2NTQ6_9FIRM</name>
<proteinExistence type="predicted"/>
<sequence>MFTWVRSSGAGMTLTISEGALTLNSAAAARFQDVRYVMVGIDKEHGQIALKPVTRRMQEQGTIPADALYRISVGKGYARVTSKGLIQQLRECFSCPFDNTKLPAHYDEEEDMLIAQCIKGGDVR</sequence>
<reference evidence="1" key="1">
    <citation type="journal article" date="2021" name="PeerJ">
        <title>Extensive microbial diversity within the chicken gut microbiome revealed by metagenomics and culture.</title>
        <authorList>
            <person name="Gilroy R."/>
            <person name="Ravi A."/>
            <person name="Getino M."/>
            <person name="Pursley I."/>
            <person name="Horton D.L."/>
            <person name="Alikhan N.F."/>
            <person name="Baker D."/>
            <person name="Gharbi K."/>
            <person name="Hall N."/>
            <person name="Watson M."/>
            <person name="Adriaenssens E.M."/>
            <person name="Foster-Nyarko E."/>
            <person name="Jarju S."/>
            <person name="Secka A."/>
            <person name="Antonio M."/>
            <person name="Oren A."/>
            <person name="Chaudhuri R.R."/>
            <person name="La Ragione R."/>
            <person name="Hildebrand F."/>
            <person name="Pallen M.J."/>
        </authorList>
    </citation>
    <scope>NUCLEOTIDE SEQUENCE</scope>
    <source>
        <strain evidence="1">CHK187-11901</strain>
    </source>
</reference>
<dbReference type="EMBL" id="DWWM01000057">
    <property type="protein sequence ID" value="HJC37313.1"/>
    <property type="molecule type" value="Genomic_DNA"/>
</dbReference>
<evidence type="ECO:0000313" key="1">
    <source>
        <dbReference type="EMBL" id="HJC37313.1"/>
    </source>
</evidence>
<gene>
    <name evidence="1" type="ORF">H9702_09340</name>
</gene>
<comment type="caution">
    <text evidence="1">The sequence shown here is derived from an EMBL/GenBank/DDBJ whole genome shotgun (WGS) entry which is preliminary data.</text>
</comment>
<accession>A0A9D2NTQ6</accession>
<reference evidence="1" key="2">
    <citation type="submission" date="2021-04" db="EMBL/GenBank/DDBJ databases">
        <authorList>
            <person name="Gilroy R."/>
        </authorList>
    </citation>
    <scope>NUCLEOTIDE SEQUENCE</scope>
    <source>
        <strain evidence="1">CHK187-11901</strain>
    </source>
</reference>
<dbReference type="AlphaFoldDB" id="A0A9D2NTQ6"/>
<organism evidence="1 2">
    <name type="scientific">Candidatus Merdibacter merdavium</name>
    <dbReference type="NCBI Taxonomy" id="2838692"/>
    <lineage>
        <taxon>Bacteria</taxon>
        <taxon>Bacillati</taxon>
        <taxon>Bacillota</taxon>
        <taxon>Erysipelotrichia</taxon>
        <taxon>Erysipelotrichales</taxon>
        <taxon>Erysipelotrichaceae</taxon>
        <taxon>Merdibacter</taxon>
    </lineage>
</organism>
<evidence type="ECO:0000313" key="2">
    <source>
        <dbReference type="Proteomes" id="UP000823896"/>
    </source>
</evidence>
<protein>
    <submittedName>
        <fullName evidence="1">Uncharacterized protein</fullName>
    </submittedName>
</protein>
<dbReference type="Proteomes" id="UP000823896">
    <property type="component" value="Unassembled WGS sequence"/>
</dbReference>